<gene>
    <name evidence="3" type="ORF">BJL86_0576</name>
</gene>
<keyword evidence="4" id="KW-1185">Reference proteome</keyword>
<accession>A0A173LHX6</accession>
<evidence type="ECO:0000313" key="3">
    <source>
        <dbReference type="EMBL" id="ANI91379.1"/>
    </source>
</evidence>
<dbReference type="Proteomes" id="UP000186104">
    <property type="component" value="Chromosome"/>
</dbReference>
<dbReference type="KEGG" id="dtm:BJL86_0576"/>
<name>A0A173LHX6_9ACTN</name>
<proteinExistence type="inferred from homology"/>
<organism evidence="3 4">
    <name type="scientific">Dietzia timorensis</name>
    <dbReference type="NCBI Taxonomy" id="499555"/>
    <lineage>
        <taxon>Bacteria</taxon>
        <taxon>Bacillati</taxon>
        <taxon>Actinomycetota</taxon>
        <taxon>Actinomycetes</taxon>
        <taxon>Mycobacteriales</taxon>
        <taxon>Dietziaceae</taxon>
        <taxon>Dietzia</taxon>
    </lineage>
</organism>
<evidence type="ECO:0000256" key="1">
    <source>
        <dbReference type="ARBA" id="ARBA00008812"/>
    </source>
</evidence>
<dbReference type="SMART" id="SM00867">
    <property type="entry name" value="YceI"/>
    <property type="match status" value="1"/>
</dbReference>
<dbReference type="STRING" id="499555.BJL86_0576"/>
<dbReference type="Gene3D" id="2.40.128.110">
    <property type="entry name" value="Lipid/polyisoprenoid-binding, YceI-like"/>
    <property type="match status" value="1"/>
</dbReference>
<evidence type="ECO:0000313" key="4">
    <source>
        <dbReference type="Proteomes" id="UP000186104"/>
    </source>
</evidence>
<dbReference type="SUPFAM" id="SSF101874">
    <property type="entry name" value="YceI-like"/>
    <property type="match status" value="1"/>
</dbReference>
<feature type="domain" description="Lipid/polyisoprenoid-binding YceI-like" evidence="2">
    <location>
        <begin position="11"/>
        <end position="176"/>
    </location>
</feature>
<dbReference type="InterPro" id="IPR007372">
    <property type="entry name" value="Lipid/polyisoprenoid-bd_YceI"/>
</dbReference>
<dbReference type="EMBL" id="CP015961">
    <property type="protein sequence ID" value="ANI91379.1"/>
    <property type="molecule type" value="Genomic_DNA"/>
</dbReference>
<dbReference type="RefSeq" id="WP_067478650.1">
    <property type="nucleotide sequence ID" value="NZ_CP015961.1"/>
</dbReference>
<reference evidence="3 4" key="1">
    <citation type="submission" date="2016-06" db="EMBL/GenBank/DDBJ databases">
        <title>Complete genome sequence of a saline-alkali tolerant type strain Dietzia timorensis ID05-A0528T.</title>
        <authorList>
            <person name="Wu X."/>
        </authorList>
    </citation>
    <scope>NUCLEOTIDE SEQUENCE [LARGE SCALE GENOMIC DNA]</scope>
    <source>
        <strain evidence="3 4">ID05-A0528</strain>
    </source>
</reference>
<evidence type="ECO:0000259" key="2">
    <source>
        <dbReference type="SMART" id="SM00867"/>
    </source>
</evidence>
<dbReference type="AlphaFoldDB" id="A0A173LHX6"/>
<dbReference type="Pfam" id="PF04264">
    <property type="entry name" value="YceI"/>
    <property type="match status" value="1"/>
</dbReference>
<dbReference type="InterPro" id="IPR036761">
    <property type="entry name" value="TTHA0802/YceI-like_sf"/>
</dbReference>
<dbReference type="OrthoDB" id="9811006at2"/>
<dbReference type="PANTHER" id="PTHR34406">
    <property type="entry name" value="PROTEIN YCEI"/>
    <property type="match status" value="1"/>
</dbReference>
<dbReference type="PANTHER" id="PTHR34406:SF1">
    <property type="entry name" value="PROTEIN YCEI"/>
    <property type="match status" value="1"/>
</dbReference>
<sequence length="178" mass="18897">MADFEGLSAGTWNLDAIHSNIGFRVRHMMVSKVNGNFTGAEGTIVVDENGSAKINATIDASTINTNNGQRDEHIRSSDFFHTAEYPTIEFTSTEIKSSGEDAEVTGDLTIHGNTRPVTLRGSFFGVNSGSGNDVAGFGAEGKISRKEFGIDLEMPLEGGGTVIGDQITIILDIEAVKA</sequence>
<comment type="similarity">
    <text evidence="1">Belongs to the UPF0312 family.</text>
</comment>
<protein>
    <submittedName>
        <fullName evidence="3">Protein YceI</fullName>
    </submittedName>
</protein>